<dbReference type="GO" id="GO:0005886">
    <property type="term" value="C:plasma membrane"/>
    <property type="evidence" value="ECO:0007669"/>
    <property type="project" value="InterPro"/>
</dbReference>
<dbReference type="InterPro" id="IPR007452">
    <property type="entry name" value="TamB_C"/>
</dbReference>
<keyword evidence="4 5" id="KW-0472">Membrane</keyword>
<name>A0A4R2MYT3_9PAST</name>
<sequence length="1296" mass="142675">MTDKIDDVENTTNQKIAPPRKKNRWKVIFYVVSAIIILPILLLIIISTTNYGQKTAIQIIDKLMDNLTIEMVSGNLQDGLTLEKIQYQSKGVNTSIDKTDIKLDFSCLLKAKICLQNFSIDNPKIDIDTTLLPISEQTSDKNNDIHKIHLPISIEADNISVNNLELMIDNNKIDLQKFQTSFNLNNDTGLTLQTTQINQLLIQTQQIEKAVSKSEIAQKQPIDWDKLEQQFTPALLGNLKEIELPFDIHIKGIQGTDWQYQQLTKKNAQNILISNFLLQADATDYEVALEKFDIDSSLGQINANGKLSLKDNFPIDLNVQTNIDEFSQNNQILLPKTNVNLIVSGSLKEQTKIALTTEGITKSTIKGEFYLNQPKTPLNLKLVTEYLQYPIDKKAIDPLKIQNIDIAIQGNLLDYQIALLTNIEGMKIPKTEIDTSIEGTLSSIDIQHLNLSTLEGTTNLQGKLSWQDEIKWQSSLDLNKLNFSTYLSQFPAILSGKIQSTGQIKDNKYLINIPNIDITGTISKQPVSLKGNVNISSEKLLDIPHLLLNYGENKIAIEGYLSEQSDLNLDINAPNLSGLLPNLTATLFGNAKLSGNITSPNLKADLVGSNIKFQELRLAKMDIKADIQSDQLIQGYINLDMKDFSYNDIKLNIIKLTAKGDEKDHKVQLQSQGKPVDLNLDLSGKFDRTSQQWQGILSGINLSSPIGKWTTNKNVHIGYDNNTTSASINAHCWQNTDIDFCLPETFNVGKSGKVPFDIKRINLDIVNKLIEKETLKGELQSKGTVAWFTDKPLALEMQITGNNLSIMQKIDYRKFKLAIPRLQLNAGLKNNNLDINSTIDIENQGKILANILLKDLVNEKKLSGSLKVAGVNLNLANQLLSSNERIDGNVLADLTLNGSLKKPLLNGSFNVDNIKAKIKNLPFDISNGKINLAFQGNKSTLDGNIQTIDSQLNIKGNASWNSLDDWKTALKINGDKFNVKIPSIAKLKITPDIEITANPKVLELSGLIDIPWARIEIEELPDNAVPISEDEIILDGPNKSKALKIGRAPIAAKTKSGIEIRSNLKIKIGNDVTLNAYGLNTKLNGLLSVQQSKGNLGLYGQINLKDGRYSSFGQDLIIKKGLISFSGETTQPMLNIKAIRNPSSMENQNVTAGVNIVGVATSPEVTVFAQPSTSQAEALSYLLTGRSLENSGEAGSGGSIGAALLGIGLSKNGKLLGGIGEAFGIQDLNLGTSGAGNSSKVEVSGYITPRLQAKYGIGLFDGLAEFTLRYRLLPQLYLQSVSGVNQAVDLLYEFEF</sequence>
<feature type="domain" description="Translocation and assembly module TamB C-terminal" evidence="6">
    <location>
        <begin position="950"/>
        <end position="1296"/>
    </location>
</feature>
<evidence type="ECO:0000256" key="3">
    <source>
        <dbReference type="ARBA" id="ARBA00022989"/>
    </source>
</evidence>
<dbReference type="PANTHER" id="PTHR36985:SF1">
    <property type="entry name" value="TRANSLOCATION AND ASSEMBLY MODULE SUBUNIT TAMB"/>
    <property type="match status" value="1"/>
</dbReference>
<keyword evidence="3 5" id="KW-1133">Transmembrane helix</keyword>
<gene>
    <name evidence="7" type="ORF">EV697_10431</name>
</gene>
<feature type="domain" description="Translocation and assembly module TamB C-terminal" evidence="6">
    <location>
        <begin position="773"/>
        <end position="935"/>
    </location>
</feature>
<organism evidence="7 8">
    <name type="scientific">Bisgaardia hudsonensis</name>
    <dbReference type="NCBI Taxonomy" id="109472"/>
    <lineage>
        <taxon>Bacteria</taxon>
        <taxon>Pseudomonadati</taxon>
        <taxon>Pseudomonadota</taxon>
        <taxon>Gammaproteobacteria</taxon>
        <taxon>Pasteurellales</taxon>
        <taxon>Pasteurellaceae</taxon>
        <taxon>Bisgaardia</taxon>
    </lineage>
</organism>
<evidence type="ECO:0000313" key="7">
    <source>
        <dbReference type="EMBL" id="TCP12226.1"/>
    </source>
</evidence>
<keyword evidence="8" id="KW-1185">Reference proteome</keyword>
<accession>A0A4R2MYT3</accession>
<keyword evidence="2 5" id="KW-0812">Transmembrane</keyword>
<dbReference type="RefSeq" id="WP_132023757.1">
    <property type="nucleotide sequence ID" value="NZ_CP016605.1"/>
</dbReference>
<comment type="subcellular location">
    <subcellularLocation>
        <location evidence="1">Membrane</location>
        <topology evidence="1">Single-pass membrane protein</topology>
    </subcellularLocation>
</comment>
<dbReference type="PANTHER" id="PTHR36985">
    <property type="entry name" value="TRANSLOCATION AND ASSEMBLY MODULE SUBUNIT TAMB"/>
    <property type="match status" value="1"/>
</dbReference>
<feature type="transmembrane region" description="Helical" evidence="5">
    <location>
        <begin position="27"/>
        <end position="46"/>
    </location>
</feature>
<evidence type="ECO:0000256" key="4">
    <source>
        <dbReference type="ARBA" id="ARBA00023136"/>
    </source>
</evidence>
<comment type="caution">
    <text evidence="7">The sequence shown here is derived from an EMBL/GenBank/DDBJ whole genome shotgun (WGS) entry which is preliminary data.</text>
</comment>
<dbReference type="Pfam" id="PF04357">
    <property type="entry name" value="TamB"/>
    <property type="match status" value="2"/>
</dbReference>
<evidence type="ECO:0000313" key="8">
    <source>
        <dbReference type="Proteomes" id="UP000294841"/>
    </source>
</evidence>
<proteinExistence type="predicted"/>
<dbReference type="EMBL" id="SLXI01000004">
    <property type="protein sequence ID" value="TCP12226.1"/>
    <property type="molecule type" value="Genomic_DNA"/>
</dbReference>
<evidence type="ECO:0000256" key="5">
    <source>
        <dbReference type="SAM" id="Phobius"/>
    </source>
</evidence>
<evidence type="ECO:0000256" key="1">
    <source>
        <dbReference type="ARBA" id="ARBA00004167"/>
    </source>
</evidence>
<dbReference type="GO" id="GO:0097347">
    <property type="term" value="C:TAM protein secretion complex"/>
    <property type="evidence" value="ECO:0007669"/>
    <property type="project" value="TreeGrafter"/>
</dbReference>
<reference evidence="7 8" key="1">
    <citation type="submission" date="2019-03" db="EMBL/GenBank/DDBJ databases">
        <title>Genomic Encyclopedia of Type Strains, Phase IV (KMG-IV): sequencing the most valuable type-strain genomes for metagenomic binning, comparative biology and taxonomic classification.</title>
        <authorList>
            <person name="Goeker M."/>
        </authorList>
    </citation>
    <scope>NUCLEOTIDE SEQUENCE [LARGE SCALE GENOMIC DNA]</scope>
    <source>
        <strain evidence="7 8">DSM 28231</strain>
    </source>
</reference>
<evidence type="ECO:0000259" key="6">
    <source>
        <dbReference type="Pfam" id="PF04357"/>
    </source>
</evidence>
<dbReference type="OrthoDB" id="5555605at2"/>
<evidence type="ECO:0000256" key="2">
    <source>
        <dbReference type="ARBA" id="ARBA00022692"/>
    </source>
</evidence>
<dbReference type="Proteomes" id="UP000294841">
    <property type="component" value="Unassembled WGS sequence"/>
</dbReference>
<protein>
    <submittedName>
        <fullName evidence="7">Autotransporter secretion inner membrane protein TamB</fullName>
    </submittedName>
</protein>
<dbReference type="GO" id="GO:0009306">
    <property type="term" value="P:protein secretion"/>
    <property type="evidence" value="ECO:0007669"/>
    <property type="project" value="InterPro"/>
</dbReference>